<keyword evidence="3" id="KW-1185">Reference proteome</keyword>
<evidence type="ECO:0000313" key="2">
    <source>
        <dbReference type="EMBL" id="TDP39737.1"/>
    </source>
</evidence>
<evidence type="ECO:0008006" key="4">
    <source>
        <dbReference type="Google" id="ProtNLM"/>
    </source>
</evidence>
<comment type="caution">
    <text evidence="2">The sequence shown here is derived from an EMBL/GenBank/DDBJ whole genome shotgun (WGS) entry which is preliminary data.</text>
</comment>
<reference evidence="2 3" key="1">
    <citation type="submission" date="2019-03" db="EMBL/GenBank/DDBJ databases">
        <title>Genomic Encyclopedia of Type Strains, Phase IV (KMG-IV): sequencing the most valuable type-strain genomes for metagenomic binning, comparative biology and taxonomic classification.</title>
        <authorList>
            <person name="Goeker M."/>
        </authorList>
    </citation>
    <scope>NUCLEOTIDE SEQUENCE [LARGE SCALE GENOMIC DNA]</scope>
    <source>
        <strain evidence="2 3">DSM 44496</strain>
    </source>
</reference>
<feature type="region of interest" description="Disordered" evidence="1">
    <location>
        <begin position="131"/>
        <end position="167"/>
    </location>
</feature>
<dbReference type="Proteomes" id="UP000295087">
    <property type="component" value="Unassembled WGS sequence"/>
</dbReference>
<name>A0A4R6PML5_NOCIG</name>
<organism evidence="2 3">
    <name type="scientific">Nocardia ignorata</name>
    <dbReference type="NCBI Taxonomy" id="145285"/>
    <lineage>
        <taxon>Bacteria</taxon>
        <taxon>Bacillati</taxon>
        <taxon>Actinomycetota</taxon>
        <taxon>Actinomycetes</taxon>
        <taxon>Mycobacteriales</taxon>
        <taxon>Nocardiaceae</taxon>
        <taxon>Nocardia</taxon>
    </lineage>
</organism>
<accession>A0A4R6PML5</accession>
<evidence type="ECO:0000313" key="3">
    <source>
        <dbReference type="Proteomes" id="UP000295087"/>
    </source>
</evidence>
<gene>
    <name evidence="2" type="ORF">DFR75_102456</name>
</gene>
<evidence type="ECO:0000256" key="1">
    <source>
        <dbReference type="SAM" id="MobiDB-lite"/>
    </source>
</evidence>
<protein>
    <recommendedName>
        <fullName evidence="4">YbaB/EbfC DNA-binding family protein</fullName>
    </recommendedName>
</protein>
<proteinExistence type="predicted"/>
<sequence length="167" mass="18060">MNDDWSAPTRAENNALRAQIDSMLEMFASEKSALLGMQARATELVSVWSEDGLVRASGNIAGVSEVHIEPDAFKRSTPESLGRSVTEALGELARQTARTQEEALSPISAAMPDLSDLVPGAPSIKELMAQLAPPAPPKPEPVAEAPRGLVDDEDDEDGYFRNRNYLR</sequence>
<dbReference type="Gene3D" id="3.30.1310.10">
    <property type="entry name" value="Nucleoid-associated protein YbaB-like domain"/>
    <property type="match status" value="1"/>
</dbReference>
<dbReference type="EMBL" id="SNXK01000002">
    <property type="protein sequence ID" value="TDP39737.1"/>
    <property type="molecule type" value="Genomic_DNA"/>
</dbReference>
<dbReference type="RefSeq" id="WP_067491095.1">
    <property type="nucleotide sequence ID" value="NZ_SNXK01000002.1"/>
</dbReference>
<dbReference type="AlphaFoldDB" id="A0A4R6PML5"/>
<dbReference type="InterPro" id="IPR036894">
    <property type="entry name" value="YbaB-like_sf"/>
</dbReference>